<comment type="caution">
    <text evidence="5">The sequence shown here is derived from an EMBL/GenBank/DDBJ whole genome shotgun (WGS) entry which is preliminary data.</text>
</comment>
<gene>
    <name evidence="5" type="ORF">THRCLA_10918</name>
</gene>
<proteinExistence type="inferred from homology"/>
<dbReference type="GO" id="GO:0006606">
    <property type="term" value="P:protein import into nucleus"/>
    <property type="evidence" value="ECO:0007669"/>
    <property type="project" value="TreeGrafter"/>
</dbReference>
<organism evidence="5 6">
    <name type="scientific">Thraustotheca clavata</name>
    <dbReference type="NCBI Taxonomy" id="74557"/>
    <lineage>
        <taxon>Eukaryota</taxon>
        <taxon>Sar</taxon>
        <taxon>Stramenopiles</taxon>
        <taxon>Oomycota</taxon>
        <taxon>Saprolegniomycetes</taxon>
        <taxon>Saprolegniales</taxon>
        <taxon>Achlyaceae</taxon>
        <taxon>Thraustotheca</taxon>
    </lineage>
</organism>
<evidence type="ECO:0000256" key="2">
    <source>
        <dbReference type="ARBA" id="ARBA00007991"/>
    </source>
</evidence>
<evidence type="ECO:0000256" key="3">
    <source>
        <dbReference type="ARBA" id="ARBA00022448"/>
    </source>
</evidence>
<sequence>IQAESITILNTLEQCWQSQIANRSDGQSHFNTKLEDRILQCFGTWVFHGKLPATAVAQSPLLTAAFDMALKMSLQSSSALEVIQTIVEVCINASFYPMILSLVQFSVHLGTQALEHILDIPSDLLVQIAITVSDCGEQVIVCGLFGNEMTPPLISFLDMLLGFTSIHDIEAMSKVLDFWVKFRFLSTTTNSCKELDAKYTPQVLRNVILSTAFNKTSHPNEDEFLLHRKEMRTIMRLMTQDAAIYQEQFIYELVTVIFHETNNKSTSTLYIIEAALHALSAMAKSIPATEESFMPQLFTILSSLASSERSFAPRAFLRTTTVFISVMQNWIALHPNALPGICHILSKSFECIEDDEICSMRNAEDHIGAVALLKIAVKCPRLLFESKGMNWLGAIESVYQANFQLVAILTDKSLNLVIEAFGFIMMLEGSDYYAIAAPHIQHFTDIMCGHLTLAMANFDHEDARNLMNLVLGHLTTLVLTLRRTKSSHVHPIITILEAHWGTIFQPLLLCTDPEVLTKVCQLFTAVFHTLEVDAVSVASHVAPILITSYTSSKAACCIDTIAASMVCITGTQCLELEDILLNALVGFVEGTSKQPSNDLSSLRSLMVFAVLCGNQQPNVLIRSNSLGGVLAIAKMALHQGTDSIEAVLPFVSALWLWRALNSSISLQQYVSHVLNSDEVVQLLQQLVLACIRNGDSIADAISQVLLNTRTGFTSEELTLLFQAMLNGFPSVSLQTKRDFMTTILHHDDKVATARKIRRYLKQFKL</sequence>
<dbReference type="AlphaFoldDB" id="A0A1V9YDD4"/>
<dbReference type="Gene3D" id="1.25.10.10">
    <property type="entry name" value="Leucine-rich Repeat Variant"/>
    <property type="match status" value="1"/>
</dbReference>
<evidence type="ECO:0000313" key="5">
    <source>
        <dbReference type="EMBL" id="OQR83697.1"/>
    </source>
</evidence>
<dbReference type="GO" id="GO:0005634">
    <property type="term" value="C:nucleus"/>
    <property type="evidence" value="ECO:0007669"/>
    <property type="project" value="UniProtKB-SubCell"/>
</dbReference>
<reference evidence="5 6" key="1">
    <citation type="journal article" date="2014" name="Genome Biol. Evol.">
        <title>The secreted proteins of Achlya hypogyna and Thraustotheca clavata identify the ancestral oomycete secretome and reveal gene acquisitions by horizontal gene transfer.</title>
        <authorList>
            <person name="Misner I."/>
            <person name="Blouin N."/>
            <person name="Leonard G."/>
            <person name="Richards T.A."/>
            <person name="Lane C.E."/>
        </authorList>
    </citation>
    <scope>NUCLEOTIDE SEQUENCE [LARGE SCALE GENOMIC DNA]</scope>
    <source>
        <strain evidence="5 6">ATCC 34112</strain>
    </source>
</reference>
<evidence type="ECO:0000256" key="1">
    <source>
        <dbReference type="ARBA" id="ARBA00004123"/>
    </source>
</evidence>
<dbReference type="InterPro" id="IPR016024">
    <property type="entry name" value="ARM-type_fold"/>
</dbReference>
<feature type="non-terminal residue" evidence="5">
    <location>
        <position position="1"/>
    </location>
</feature>
<dbReference type="OrthoDB" id="435593at2759"/>
<dbReference type="PANTHER" id="PTHR12363">
    <property type="entry name" value="TRANSPORTIN 3 AND IMPORTIN 13"/>
    <property type="match status" value="1"/>
</dbReference>
<name>A0A1V9YDD4_9STRA</name>
<dbReference type="Proteomes" id="UP000243217">
    <property type="component" value="Unassembled WGS sequence"/>
</dbReference>
<keyword evidence="4" id="KW-0539">Nucleus</keyword>
<evidence type="ECO:0008006" key="7">
    <source>
        <dbReference type="Google" id="ProtNLM"/>
    </source>
</evidence>
<dbReference type="GO" id="GO:0005737">
    <property type="term" value="C:cytoplasm"/>
    <property type="evidence" value="ECO:0007669"/>
    <property type="project" value="TreeGrafter"/>
</dbReference>
<dbReference type="STRING" id="74557.A0A1V9YDD4"/>
<dbReference type="InterPro" id="IPR011989">
    <property type="entry name" value="ARM-like"/>
</dbReference>
<protein>
    <recommendedName>
        <fullName evidence="7">Exportin-1/Importin-beta-like domain-containing protein</fullName>
    </recommendedName>
</protein>
<accession>A0A1V9YDD4</accession>
<evidence type="ECO:0000313" key="6">
    <source>
        <dbReference type="Proteomes" id="UP000243217"/>
    </source>
</evidence>
<dbReference type="InterPro" id="IPR051345">
    <property type="entry name" value="Importin_beta-like_NTR"/>
</dbReference>
<keyword evidence="3" id="KW-0813">Transport</keyword>
<evidence type="ECO:0000256" key="4">
    <source>
        <dbReference type="ARBA" id="ARBA00023242"/>
    </source>
</evidence>
<comment type="subcellular location">
    <subcellularLocation>
        <location evidence="1">Nucleus</location>
    </subcellularLocation>
</comment>
<dbReference type="PANTHER" id="PTHR12363:SF33">
    <property type="entry name" value="IMPORTIN-13"/>
    <property type="match status" value="1"/>
</dbReference>
<keyword evidence="6" id="KW-1185">Reference proteome</keyword>
<dbReference type="EMBL" id="JNBS01004275">
    <property type="protein sequence ID" value="OQR83697.1"/>
    <property type="molecule type" value="Genomic_DNA"/>
</dbReference>
<comment type="similarity">
    <text evidence="2">Belongs to the importin beta family.</text>
</comment>
<dbReference type="SUPFAM" id="SSF48371">
    <property type="entry name" value="ARM repeat"/>
    <property type="match status" value="1"/>
</dbReference>